<dbReference type="Proteomes" id="UP000018072">
    <property type="component" value="Unassembled WGS sequence"/>
</dbReference>
<comment type="caution">
    <text evidence="2">The sequence shown here is derived from an EMBL/GenBank/DDBJ whole genome shotgun (WGS) entry which is preliminary data.</text>
</comment>
<accession>R7H0I3</accession>
<organism evidence="2">
    <name type="scientific">Leyella stercorea CAG:629</name>
    <dbReference type="NCBI Taxonomy" id="1263103"/>
    <lineage>
        <taxon>Bacteria</taxon>
        <taxon>Pseudomonadati</taxon>
        <taxon>Bacteroidota</taxon>
        <taxon>Bacteroidia</taxon>
        <taxon>Bacteroidales</taxon>
        <taxon>Prevotellaceae</taxon>
        <taxon>Leyella</taxon>
    </lineage>
</organism>
<keyword evidence="1" id="KW-1133">Transmembrane helix</keyword>
<dbReference type="RefSeq" id="WP_022430657.1">
    <property type="nucleotide sequence ID" value="NZ_FR899279.1"/>
</dbReference>
<feature type="transmembrane region" description="Helical" evidence="1">
    <location>
        <begin position="12"/>
        <end position="31"/>
    </location>
</feature>
<dbReference type="EMBL" id="CBIT010000166">
    <property type="protein sequence ID" value="CDE33179.1"/>
    <property type="molecule type" value="Genomic_DNA"/>
</dbReference>
<dbReference type="Pfam" id="PF03929">
    <property type="entry name" value="PepSY_TM"/>
    <property type="match status" value="1"/>
</dbReference>
<sequence length="522" mass="58252">MNKRKLIQHHKWFGLLISFFLLMFCISGILLNHRQLISDINVSRTLMPSRYEYRQWNGGLMRGTLPFDSHILIYGASGMFLADSTATQIADFNDGLPTGADYRQIRNVTTVGSGASTHMFAVSPFALYRFGMHGKWHTVQLPLVDQDERLTDIASHGDTLVVLSRSHAYVAVPPYKQFGCVALPAPPDYKDRATAFRTIWLLHSGELFGFAGKLVVDAIAVVLIVLILTGIAFFCLRTTKHRWQSKGRTMKHTLRWHDLVGRKTIVATLFICITGWCLRPPVMVVLALTKVPTLPFTTLKSRNAWHDKLRLLRYDAVMGDWLLSTSEGFYSLGSDINAPRPQHIASAPPQNVMGQNVWQQREDGMWLCGSFSGMHVWNRRTGSSVDYFTGKPSPKKQGAPFGNKAIAGYSADFRSAVEHSGTNGEGIKKSATEVVTDYYEGTAKIAQPERLRHLPMSLWNVALEVHTCRIYMHNTATYVFIFFFGIAAVWCLWTGCTSVHSHRGALVSKHSSGGALVSSAPT</sequence>
<dbReference type="AlphaFoldDB" id="R7H0I3"/>
<dbReference type="STRING" id="1263103.BN741_01509"/>
<name>R7H0I3_9BACT</name>
<evidence type="ECO:0000256" key="1">
    <source>
        <dbReference type="SAM" id="Phobius"/>
    </source>
</evidence>
<gene>
    <name evidence="2" type="ORF">BN741_01509</name>
</gene>
<dbReference type="PANTHER" id="PTHR34219">
    <property type="entry name" value="IRON-REGULATED INNER MEMBRANE PROTEIN-RELATED"/>
    <property type="match status" value="1"/>
</dbReference>
<feature type="transmembrane region" description="Helical" evidence="1">
    <location>
        <begin position="214"/>
        <end position="236"/>
    </location>
</feature>
<protein>
    <submittedName>
        <fullName evidence="2">PepSY domain protein</fullName>
    </submittedName>
</protein>
<keyword evidence="1" id="KW-0812">Transmembrane</keyword>
<keyword evidence="1" id="KW-0472">Membrane</keyword>
<reference evidence="2" key="1">
    <citation type="submission" date="2012-11" db="EMBL/GenBank/DDBJ databases">
        <title>Dependencies among metagenomic species, viruses, plasmids and units of genetic variation.</title>
        <authorList>
            <person name="Nielsen H.B."/>
            <person name="Almeida M."/>
            <person name="Juncker A.S."/>
            <person name="Rasmussen S."/>
            <person name="Li J."/>
            <person name="Sunagawa S."/>
            <person name="Plichta D."/>
            <person name="Gautier L."/>
            <person name="Le Chatelier E."/>
            <person name="Peletier E."/>
            <person name="Bonde I."/>
            <person name="Nielsen T."/>
            <person name="Manichanh C."/>
            <person name="Arumugam M."/>
            <person name="Batto J."/>
            <person name="Santos M.B.Q.D."/>
            <person name="Blom N."/>
            <person name="Borruel N."/>
            <person name="Burgdorf K.S."/>
            <person name="Boumezbeur F."/>
            <person name="Casellas F."/>
            <person name="Dore J."/>
            <person name="Guarner F."/>
            <person name="Hansen T."/>
            <person name="Hildebrand F."/>
            <person name="Kaas R.S."/>
            <person name="Kennedy S."/>
            <person name="Kristiansen K."/>
            <person name="Kultima J.R."/>
            <person name="Leonard P."/>
            <person name="Levenez F."/>
            <person name="Lund O."/>
            <person name="Moumen B."/>
            <person name="Le Paslier D."/>
            <person name="Pons N."/>
            <person name="Pedersen O."/>
            <person name="Prifti E."/>
            <person name="Qin J."/>
            <person name="Raes J."/>
            <person name="Tap J."/>
            <person name="Tims S."/>
            <person name="Ussery D.W."/>
            <person name="Yamada T."/>
            <person name="MetaHit consortium"/>
            <person name="Renault P."/>
            <person name="Sicheritz-Ponten T."/>
            <person name="Bork P."/>
            <person name="Wang J."/>
            <person name="Brunak S."/>
            <person name="Ehrlich S.D."/>
        </authorList>
    </citation>
    <scope>NUCLEOTIDE SEQUENCE [LARGE SCALE GENOMIC DNA]</scope>
</reference>
<evidence type="ECO:0000313" key="2">
    <source>
        <dbReference type="EMBL" id="CDE33179.1"/>
    </source>
</evidence>
<feature type="transmembrane region" description="Helical" evidence="1">
    <location>
        <begin position="475"/>
        <end position="493"/>
    </location>
</feature>
<proteinExistence type="predicted"/>
<dbReference type="InterPro" id="IPR005625">
    <property type="entry name" value="PepSY-ass_TM"/>
</dbReference>